<comment type="function">
    <text evidence="2">Antitoxin component of a type II toxin-antitoxin (TA) system.</text>
</comment>
<evidence type="ECO:0000313" key="5">
    <source>
        <dbReference type="Proteomes" id="UP001366503"/>
    </source>
</evidence>
<dbReference type="Proteomes" id="UP001366503">
    <property type="component" value="Unassembled WGS sequence"/>
</dbReference>
<keyword evidence="5" id="KW-1185">Reference proteome</keyword>
<comment type="caution">
    <text evidence="4">The sequence shown here is derived from an EMBL/GenBank/DDBJ whole genome shotgun (WGS) entry which is preliminary data.</text>
</comment>
<evidence type="ECO:0000256" key="3">
    <source>
        <dbReference type="SAM" id="MobiDB-lite"/>
    </source>
</evidence>
<feature type="region of interest" description="Disordered" evidence="3">
    <location>
        <begin position="28"/>
        <end position="51"/>
    </location>
</feature>
<gene>
    <name evidence="4" type="ORF">O7A05_22740</name>
</gene>
<dbReference type="SUPFAM" id="SSF143120">
    <property type="entry name" value="YefM-like"/>
    <property type="match status" value="1"/>
</dbReference>
<dbReference type="Pfam" id="PF02604">
    <property type="entry name" value="PhdYeFM_antitox"/>
    <property type="match status" value="1"/>
</dbReference>
<accession>A0ABU8KGY8</accession>
<dbReference type="InterPro" id="IPR036165">
    <property type="entry name" value="YefM-like_sf"/>
</dbReference>
<comment type="similarity">
    <text evidence="1 2">Belongs to the phD/YefM antitoxin family.</text>
</comment>
<name>A0ABU8KGY8_9HYPH</name>
<evidence type="ECO:0000256" key="1">
    <source>
        <dbReference type="ARBA" id="ARBA00009981"/>
    </source>
</evidence>
<proteinExistence type="inferred from homology"/>
<reference evidence="4 5" key="1">
    <citation type="submission" date="2022-12" db="EMBL/GenBank/DDBJ databases">
        <authorList>
            <person name="Muema E."/>
        </authorList>
    </citation>
    <scope>NUCLEOTIDE SEQUENCE [LARGE SCALE GENOMIC DNA]</scope>
    <source>
        <strain evidence="5">1330</strain>
    </source>
</reference>
<evidence type="ECO:0000313" key="4">
    <source>
        <dbReference type="EMBL" id="MEI9404956.1"/>
    </source>
</evidence>
<dbReference type="Gene3D" id="3.40.1620.10">
    <property type="entry name" value="YefM-like domain"/>
    <property type="match status" value="1"/>
</dbReference>
<sequence length="51" mass="5365">MSELVRRANAGEEIVITRRGKAVARLLPPPAKHGISPGDGAVSTRLDRSSA</sequence>
<organism evidence="4 5">
    <name type="scientific">Mesorhizobium argentiipisi</name>
    <dbReference type="NCBI Taxonomy" id="3015175"/>
    <lineage>
        <taxon>Bacteria</taxon>
        <taxon>Pseudomonadati</taxon>
        <taxon>Pseudomonadota</taxon>
        <taxon>Alphaproteobacteria</taxon>
        <taxon>Hyphomicrobiales</taxon>
        <taxon>Phyllobacteriaceae</taxon>
        <taxon>Mesorhizobium</taxon>
    </lineage>
</organism>
<dbReference type="NCBIfam" id="TIGR01552">
    <property type="entry name" value="phd_fam"/>
    <property type="match status" value="1"/>
</dbReference>
<dbReference type="EMBL" id="JAPYKO010000018">
    <property type="protein sequence ID" value="MEI9404956.1"/>
    <property type="molecule type" value="Genomic_DNA"/>
</dbReference>
<dbReference type="RefSeq" id="WP_337095268.1">
    <property type="nucleotide sequence ID" value="NZ_JAPYKO010000018.1"/>
</dbReference>
<protein>
    <recommendedName>
        <fullName evidence="2">Antitoxin</fullName>
    </recommendedName>
</protein>
<evidence type="ECO:0000256" key="2">
    <source>
        <dbReference type="RuleBase" id="RU362080"/>
    </source>
</evidence>
<dbReference type="InterPro" id="IPR006442">
    <property type="entry name" value="Antitoxin_Phd/YefM"/>
</dbReference>